<dbReference type="SUPFAM" id="SSF53474">
    <property type="entry name" value="alpha/beta-Hydrolases"/>
    <property type="match status" value="1"/>
</dbReference>
<accession>A0ABT1JCJ0</accession>
<dbReference type="Gene3D" id="3.40.50.1820">
    <property type="entry name" value="alpha/beta hydrolase"/>
    <property type="match status" value="1"/>
</dbReference>
<dbReference type="Proteomes" id="UP000791080">
    <property type="component" value="Unassembled WGS sequence"/>
</dbReference>
<feature type="domain" description="Alpha/beta hydrolase fold-3" evidence="3">
    <location>
        <begin position="73"/>
        <end position="280"/>
    </location>
</feature>
<dbReference type="PANTHER" id="PTHR48081">
    <property type="entry name" value="AB HYDROLASE SUPERFAMILY PROTEIN C4A8.06C"/>
    <property type="match status" value="1"/>
</dbReference>
<dbReference type="InterPro" id="IPR029058">
    <property type="entry name" value="AB_hydrolase_fold"/>
</dbReference>
<dbReference type="EMBL" id="AUBJ02000001">
    <property type="protein sequence ID" value="MCP2330201.1"/>
    <property type="molecule type" value="Genomic_DNA"/>
</dbReference>
<gene>
    <name evidence="4" type="ORF">G443_000471</name>
</gene>
<evidence type="ECO:0000313" key="4">
    <source>
        <dbReference type="EMBL" id="MCP2330201.1"/>
    </source>
</evidence>
<feature type="region of interest" description="Disordered" evidence="2">
    <location>
        <begin position="38"/>
        <end position="62"/>
    </location>
</feature>
<reference evidence="4 5" key="1">
    <citation type="submission" date="2022-06" db="EMBL/GenBank/DDBJ databases">
        <title>Genomic Encyclopedia of Type Strains, Phase I: the one thousand microbial genomes (KMG-I) project.</title>
        <authorList>
            <person name="Kyrpides N."/>
        </authorList>
    </citation>
    <scope>NUCLEOTIDE SEQUENCE [LARGE SCALE GENOMIC DNA]</scope>
    <source>
        <strain evidence="4 5">DSM 43889</strain>
    </source>
</reference>
<proteinExistence type="predicted"/>
<keyword evidence="5" id="KW-1185">Reference proteome</keyword>
<comment type="caution">
    <text evidence="4">The sequence shown here is derived from an EMBL/GenBank/DDBJ whole genome shotgun (WGS) entry which is preliminary data.</text>
</comment>
<evidence type="ECO:0000313" key="5">
    <source>
        <dbReference type="Proteomes" id="UP000791080"/>
    </source>
</evidence>
<dbReference type="PANTHER" id="PTHR48081:SF8">
    <property type="entry name" value="ALPHA_BETA HYDROLASE FOLD-3 DOMAIN-CONTAINING PROTEIN-RELATED"/>
    <property type="match status" value="1"/>
</dbReference>
<organism evidence="4 5">
    <name type="scientific">Actinoalloteichus caeruleus DSM 43889</name>
    <dbReference type="NCBI Taxonomy" id="1120930"/>
    <lineage>
        <taxon>Bacteria</taxon>
        <taxon>Bacillati</taxon>
        <taxon>Actinomycetota</taxon>
        <taxon>Actinomycetes</taxon>
        <taxon>Pseudonocardiales</taxon>
        <taxon>Pseudonocardiaceae</taxon>
        <taxon>Actinoalloteichus</taxon>
        <taxon>Actinoalloteichus cyanogriseus</taxon>
    </lineage>
</organism>
<keyword evidence="1" id="KW-0378">Hydrolase</keyword>
<evidence type="ECO:0000259" key="3">
    <source>
        <dbReference type="Pfam" id="PF07859"/>
    </source>
</evidence>
<dbReference type="InterPro" id="IPR013094">
    <property type="entry name" value="AB_hydrolase_3"/>
</dbReference>
<evidence type="ECO:0000256" key="1">
    <source>
        <dbReference type="ARBA" id="ARBA00022801"/>
    </source>
</evidence>
<dbReference type="Pfam" id="PF07859">
    <property type="entry name" value="Abhydrolase_3"/>
    <property type="match status" value="1"/>
</dbReference>
<evidence type="ECO:0000256" key="2">
    <source>
        <dbReference type="SAM" id="MobiDB-lite"/>
    </source>
</evidence>
<sequence length="313" mass="34330">MDLSSIAPELRSHVRRMPRLPLRQRWARRLVRAAGATLPAPPEVAGTSPRRPADAAPGVRVHRPHQVRSDAALLWIHGGGLVIGSAAQDDRFCAETARDLGITVVAAEYRLAPEHRHPAALDDCHAAWTWVRDHADELGVDTARIAVGGQSAGGGLAAALVQRLHDLDQGRPAAQWLLCPMLDDRTAARRHLDSLRHAVWDNRLNRFGWRSYLGVEPGAPDVPPGAVPARRADLRGLPATWIGVGDVDLFHTENRVYARRLRAAGVDTTHVVRGAPHGFESWAAETRIAREFLAEARTWLDQRLHRTGAGALR</sequence>
<name>A0ABT1JCJ0_ACTCY</name>
<dbReference type="RefSeq" id="WP_026420615.1">
    <property type="nucleotide sequence ID" value="NZ_AUBJ02000001.1"/>
</dbReference>
<dbReference type="InterPro" id="IPR050300">
    <property type="entry name" value="GDXG_lipolytic_enzyme"/>
</dbReference>
<protein>
    <submittedName>
        <fullName evidence="4">Acetyl esterase/lipase</fullName>
    </submittedName>
</protein>